<dbReference type="AlphaFoldDB" id="A0A1G6MEU3"/>
<dbReference type="InterPro" id="IPR029479">
    <property type="entry name" value="Nitroreductase"/>
</dbReference>
<dbReference type="Pfam" id="PF00881">
    <property type="entry name" value="Nitroreductase"/>
    <property type="match status" value="2"/>
</dbReference>
<dbReference type="PANTHER" id="PTHR23026:SF123">
    <property type="entry name" value="NAD(P)H NITROREDUCTASE RV3131-RELATED"/>
    <property type="match status" value="1"/>
</dbReference>
<evidence type="ECO:0000313" key="2">
    <source>
        <dbReference type="EMBL" id="SDC53764.1"/>
    </source>
</evidence>
<reference evidence="3" key="1">
    <citation type="submission" date="2016-10" db="EMBL/GenBank/DDBJ databases">
        <authorList>
            <person name="Varghese N."/>
            <person name="Submissions S."/>
        </authorList>
    </citation>
    <scope>NUCLEOTIDE SEQUENCE [LARGE SCALE GENOMIC DNA]</scope>
    <source>
        <strain evidence="3">DSM 11005</strain>
    </source>
</reference>
<accession>A0A1G6MEU3</accession>
<dbReference type="SUPFAM" id="SSF55469">
    <property type="entry name" value="FMN-dependent nitroreductase-like"/>
    <property type="match status" value="1"/>
</dbReference>
<dbReference type="InterPro" id="IPR050627">
    <property type="entry name" value="Nitroreductase/BluB"/>
</dbReference>
<organism evidence="2 3">
    <name type="scientific">Succiniclasticum ruminis</name>
    <dbReference type="NCBI Taxonomy" id="40841"/>
    <lineage>
        <taxon>Bacteria</taxon>
        <taxon>Bacillati</taxon>
        <taxon>Bacillota</taxon>
        <taxon>Negativicutes</taxon>
        <taxon>Acidaminococcales</taxon>
        <taxon>Acidaminococcaceae</taxon>
        <taxon>Succiniclasticum</taxon>
    </lineage>
</organism>
<dbReference type="RefSeq" id="WP_176760472.1">
    <property type="nucleotide sequence ID" value="NZ_FMYW01000009.1"/>
</dbReference>
<dbReference type="InterPro" id="IPR000415">
    <property type="entry name" value="Nitroreductase-like"/>
</dbReference>
<sequence>MNIIFKRKSVRTYLDIDVDDASVEQIIRAGMAAPSAKNQRPWEFYVVRNKETLAKLATCTPYSRPVANAPVAIVACYRTNDLFAPLMPLLDMSCCCENMLIQASAMDLGSVWLSFAPHPERQEPAKKALNLPENLEVFAVLPVGYPKGVGKVIDRFDPARIHWEK</sequence>
<feature type="domain" description="Nitroreductase" evidence="1">
    <location>
        <begin position="66"/>
        <end position="145"/>
    </location>
</feature>
<dbReference type="GO" id="GO:0016491">
    <property type="term" value="F:oxidoreductase activity"/>
    <property type="evidence" value="ECO:0007669"/>
    <property type="project" value="InterPro"/>
</dbReference>
<protein>
    <submittedName>
        <fullName evidence="2">Nitroreductase</fullName>
    </submittedName>
</protein>
<dbReference type="Proteomes" id="UP000198943">
    <property type="component" value="Unassembled WGS sequence"/>
</dbReference>
<feature type="domain" description="Nitroreductase" evidence="1">
    <location>
        <begin position="5"/>
        <end position="57"/>
    </location>
</feature>
<evidence type="ECO:0000259" key="1">
    <source>
        <dbReference type="Pfam" id="PF00881"/>
    </source>
</evidence>
<proteinExistence type="predicted"/>
<dbReference type="Gene3D" id="3.40.109.10">
    <property type="entry name" value="NADH Oxidase"/>
    <property type="match status" value="1"/>
</dbReference>
<evidence type="ECO:0000313" key="3">
    <source>
        <dbReference type="Proteomes" id="UP000198943"/>
    </source>
</evidence>
<dbReference type="EMBL" id="FMYW01000009">
    <property type="protein sequence ID" value="SDC53764.1"/>
    <property type="molecule type" value="Genomic_DNA"/>
</dbReference>
<dbReference type="PANTHER" id="PTHR23026">
    <property type="entry name" value="NADPH NITROREDUCTASE"/>
    <property type="match status" value="1"/>
</dbReference>
<gene>
    <name evidence="2" type="ORF">SAMN04487864_10981</name>
</gene>
<keyword evidence="3" id="KW-1185">Reference proteome</keyword>
<name>A0A1G6MEU3_9FIRM</name>